<dbReference type="InterPro" id="IPR032710">
    <property type="entry name" value="NTF2-like_dom_sf"/>
</dbReference>
<dbReference type="OMA" id="YGGHEAW"/>
<evidence type="ECO:0000313" key="8">
    <source>
        <dbReference type="EMBL" id="SAM01644.1"/>
    </source>
</evidence>
<feature type="region of interest" description="Disordered" evidence="6">
    <location>
        <begin position="90"/>
        <end position="129"/>
    </location>
</feature>
<dbReference type="PANTHER" id="PTHR10662">
    <property type="entry name" value="NUCLEAR RNA EXPORT FACTOR"/>
    <property type="match status" value="1"/>
</dbReference>
<comment type="subcellular location">
    <subcellularLocation>
        <location evidence="1">Nucleus</location>
    </subcellularLocation>
</comment>
<dbReference type="Pfam" id="PF24048">
    <property type="entry name" value="LRR_NXF1-5"/>
    <property type="match status" value="1"/>
</dbReference>
<name>A0A163JPG5_ABSGL</name>
<dbReference type="Pfam" id="PF22602">
    <property type="entry name" value="NXF_NTF2"/>
    <property type="match status" value="1"/>
</dbReference>
<evidence type="ECO:0000256" key="3">
    <source>
        <dbReference type="ARBA" id="ARBA00022448"/>
    </source>
</evidence>
<dbReference type="SUPFAM" id="SSF52058">
    <property type="entry name" value="L domain-like"/>
    <property type="match status" value="1"/>
</dbReference>
<evidence type="ECO:0000256" key="1">
    <source>
        <dbReference type="ARBA" id="ARBA00004123"/>
    </source>
</evidence>
<evidence type="ECO:0000256" key="4">
    <source>
        <dbReference type="ARBA" id="ARBA00022816"/>
    </source>
</evidence>
<evidence type="ECO:0000256" key="6">
    <source>
        <dbReference type="SAM" id="MobiDB-lite"/>
    </source>
</evidence>
<dbReference type="Proteomes" id="UP000078561">
    <property type="component" value="Unassembled WGS sequence"/>
</dbReference>
<dbReference type="InterPro" id="IPR030217">
    <property type="entry name" value="NXF_fam"/>
</dbReference>
<dbReference type="SUPFAM" id="SSF54427">
    <property type="entry name" value="NTF2-like"/>
    <property type="match status" value="1"/>
</dbReference>
<dbReference type="InterPro" id="IPR032675">
    <property type="entry name" value="LRR_dom_sf"/>
</dbReference>
<dbReference type="InterPro" id="IPR057125">
    <property type="entry name" value="NXF1/2/3/5-like_LRR"/>
</dbReference>
<accession>A0A163JPG5</accession>
<dbReference type="EMBL" id="LT553539">
    <property type="protein sequence ID" value="SAM01644.1"/>
    <property type="molecule type" value="Genomic_DNA"/>
</dbReference>
<gene>
    <name evidence="8" type="primary">ABSGL_07387.1 scaffold 8789</name>
</gene>
<reference evidence="8" key="1">
    <citation type="submission" date="2016-04" db="EMBL/GenBank/DDBJ databases">
        <authorList>
            <person name="Evans L.H."/>
            <person name="Alamgir A."/>
            <person name="Owens N."/>
            <person name="Weber N.D."/>
            <person name="Virtaneva K."/>
            <person name="Barbian K."/>
            <person name="Babar A."/>
            <person name="Rosenke K."/>
        </authorList>
    </citation>
    <scope>NUCLEOTIDE SEQUENCE [LARGE SCALE GENOMIC DNA]</scope>
    <source>
        <strain evidence="8">CBS 101.48</strain>
    </source>
</reference>
<dbReference type="PANTHER" id="PTHR10662:SF22">
    <property type="entry name" value="NUCLEAR RNA EXPORT FACTOR 1"/>
    <property type="match status" value="1"/>
</dbReference>
<dbReference type="PROSITE" id="PS50177">
    <property type="entry name" value="NTF2_DOMAIN"/>
    <property type="match status" value="1"/>
</dbReference>
<protein>
    <recommendedName>
        <fullName evidence="7">NTF2 domain-containing protein</fullName>
    </recommendedName>
</protein>
<keyword evidence="4" id="KW-0509">mRNA transport</keyword>
<keyword evidence="9" id="KW-1185">Reference proteome</keyword>
<proteinExistence type="inferred from homology"/>
<dbReference type="GO" id="GO:0016973">
    <property type="term" value="P:poly(A)+ mRNA export from nucleus"/>
    <property type="evidence" value="ECO:0007669"/>
    <property type="project" value="TreeGrafter"/>
</dbReference>
<dbReference type="Gene3D" id="3.10.450.50">
    <property type="match status" value="1"/>
</dbReference>
<dbReference type="InParanoid" id="A0A163JPG5"/>
<feature type="region of interest" description="Disordered" evidence="6">
    <location>
        <begin position="1"/>
        <end position="21"/>
    </location>
</feature>
<dbReference type="AlphaFoldDB" id="A0A163JPG5"/>
<evidence type="ECO:0000256" key="2">
    <source>
        <dbReference type="ARBA" id="ARBA00009285"/>
    </source>
</evidence>
<dbReference type="STRING" id="4829.A0A163JPG5"/>
<feature type="compositionally biased region" description="Low complexity" evidence="6">
    <location>
        <begin position="1"/>
        <end position="17"/>
    </location>
</feature>
<dbReference type="InterPro" id="IPR001611">
    <property type="entry name" value="Leu-rich_rpt"/>
</dbReference>
<comment type="similarity">
    <text evidence="2">Belongs to the NXF family.</text>
</comment>
<dbReference type="FunCoup" id="A0A163JPG5">
    <property type="interactions" value="369"/>
</dbReference>
<feature type="domain" description="NTF2" evidence="7">
    <location>
        <begin position="417"/>
        <end position="586"/>
    </location>
</feature>
<organism evidence="8">
    <name type="scientific">Absidia glauca</name>
    <name type="common">Pin mould</name>
    <dbReference type="NCBI Taxonomy" id="4829"/>
    <lineage>
        <taxon>Eukaryota</taxon>
        <taxon>Fungi</taxon>
        <taxon>Fungi incertae sedis</taxon>
        <taxon>Mucoromycota</taxon>
        <taxon>Mucoromycotina</taxon>
        <taxon>Mucoromycetes</taxon>
        <taxon>Mucorales</taxon>
        <taxon>Cunninghamellaceae</taxon>
        <taxon>Absidia</taxon>
    </lineage>
</organism>
<keyword evidence="3" id="KW-0813">Transport</keyword>
<evidence type="ECO:0000313" key="9">
    <source>
        <dbReference type="Proteomes" id="UP000078561"/>
    </source>
</evidence>
<dbReference type="InterPro" id="IPR002075">
    <property type="entry name" value="NTF2_dom"/>
</dbReference>
<evidence type="ECO:0000256" key="5">
    <source>
        <dbReference type="ARBA" id="ARBA00023242"/>
    </source>
</evidence>
<evidence type="ECO:0000259" key="7">
    <source>
        <dbReference type="PROSITE" id="PS50177"/>
    </source>
</evidence>
<dbReference type="OrthoDB" id="25872at2759"/>
<dbReference type="GO" id="GO:0005634">
    <property type="term" value="C:nucleus"/>
    <property type="evidence" value="ECO:0007669"/>
    <property type="project" value="UniProtKB-SubCell"/>
</dbReference>
<sequence length="618" mass="67414">MVPDQSTASSTTTAPAPKGLAAMFGGSMPAKYQTPATTKPFTATLTSAKTNNLDQSSAGGSWKSVSKRKGGMSLAARARLGKNVTVASSPKKLQGMDDDDDVSMGGMGKKKKRFSPYNGSGRKKPQTAPVEQRVDVLVQGFEPGTETGVISFLQIKSKKDWQPLDCKVQGSEMLLTVNGNVIAGILTRLDGYMLGTQQLHIQLFNGNTDAFNATPPANKKETTMDILRTFLKSRWNGSVGYLNLESMHTDPYLKQKGIRAPGTNGASAVVGPAMMKLASEMFQNDVLTLSLAKNRLHNVQSVSTVAQYLPQVQNLSLQDNHIKNYEGLEALSGTGKLPHLRELIMTGNPLVESECKKYGHARGYLRNMVKRFPTLALLDGQPVSLSEEEAQAIQKTGKVLPLDTKHSYFVDEGTHAAAMSFLTSYFTSFDNPSQRANLAIIYDPQATLSVSTLIRLRSQTKLKRREKKKLMVDDETLEWSTINRNLKLKNQKQGAKGLIIGSEAIAQTLQRLPQTIHDYSNPKDFVMDAQATGPGMILTVHGEFKEDENATPYSFDRTFILQASRPDSPAAHAGSPFTILSDMLTVRDYNGTQGFQPQINQGIQSIFASMSALPTVAI</sequence>
<keyword evidence="5" id="KW-0539">Nucleus</keyword>
<dbReference type="InterPro" id="IPR018222">
    <property type="entry name" value="Nuclear_transport_factor_2_euk"/>
</dbReference>
<dbReference type="PROSITE" id="PS51450">
    <property type="entry name" value="LRR"/>
    <property type="match status" value="1"/>
</dbReference>
<dbReference type="Gene3D" id="3.80.10.10">
    <property type="entry name" value="Ribonuclease Inhibitor"/>
    <property type="match status" value="1"/>
</dbReference>
<dbReference type="GO" id="GO:0003723">
    <property type="term" value="F:RNA binding"/>
    <property type="evidence" value="ECO:0007669"/>
    <property type="project" value="TreeGrafter"/>
</dbReference>